<dbReference type="SUPFAM" id="SSF46785">
    <property type="entry name" value="Winged helix' DNA-binding domain"/>
    <property type="match status" value="1"/>
</dbReference>
<name>A0A239ISM9_9RHOB</name>
<dbReference type="InterPro" id="IPR023485">
    <property type="entry name" value="Ptyr_pPase"/>
</dbReference>
<dbReference type="Gene3D" id="3.40.50.2300">
    <property type="match status" value="1"/>
</dbReference>
<dbReference type="CDD" id="cd16345">
    <property type="entry name" value="LMWP_ArsC"/>
    <property type="match status" value="1"/>
</dbReference>
<dbReference type="PROSITE" id="PS50987">
    <property type="entry name" value="HTH_ARSR_2"/>
    <property type="match status" value="1"/>
</dbReference>
<dbReference type="GO" id="GO:0003700">
    <property type="term" value="F:DNA-binding transcription factor activity"/>
    <property type="evidence" value="ECO:0007669"/>
    <property type="project" value="InterPro"/>
</dbReference>
<dbReference type="InterPro" id="IPR036388">
    <property type="entry name" value="WH-like_DNA-bd_sf"/>
</dbReference>
<dbReference type="EMBL" id="FZON01000044">
    <property type="protein sequence ID" value="SNS95424.1"/>
    <property type="molecule type" value="Genomic_DNA"/>
</dbReference>
<dbReference type="SUPFAM" id="SSF52788">
    <property type="entry name" value="Phosphotyrosine protein phosphatases I"/>
    <property type="match status" value="1"/>
</dbReference>
<evidence type="ECO:0000256" key="1">
    <source>
        <dbReference type="ARBA" id="ARBA00022849"/>
    </source>
</evidence>
<dbReference type="InterPro" id="IPR036196">
    <property type="entry name" value="Ptyr_pPase_sf"/>
</dbReference>
<dbReference type="InterPro" id="IPR036390">
    <property type="entry name" value="WH_DNA-bd_sf"/>
</dbReference>
<dbReference type="PANTHER" id="PTHR43428">
    <property type="entry name" value="ARSENATE REDUCTASE"/>
    <property type="match status" value="1"/>
</dbReference>
<gene>
    <name evidence="3" type="ORF">SAMN04488078_104443</name>
</gene>
<dbReference type="Proteomes" id="UP000198440">
    <property type="component" value="Unassembled WGS sequence"/>
</dbReference>
<dbReference type="SMART" id="SM00418">
    <property type="entry name" value="HTH_ARSR"/>
    <property type="match status" value="1"/>
</dbReference>
<evidence type="ECO:0000313" key="4">
    <source>
        <dbReference type="Proteomes" id="UP000198440"/>
    </source>
</evidence>
<accession>A0A239ISM9</accession>
<dbReference type="PANTHER" id="PTHR43428:SF1">
    <property type="entry name" value="ARSENATE REDUCTASE"/>
    <property type="match status" value="1"/>
</dbReference>
<keyword evidence="1" id="KW-0059">Arsenical resistance</keyword>
<proteinExistence type="predicted"/>
<dbReference type="Gene3D" id="1.10.10.10">
    <property type="entry name" value="Winged helix-like DNA-binding domain superfamily/Winged helix DNA-binding domain"/>
    <property type="match status" value="1"/>
</dbReference>
<dbReference type="InterPro" id="IPR001845">
    <property type="entry name" value="HTH_ArsR_DNA-bd_dom"/>
</dbReference>
<dbReference type="GO" id="GO:0046685">
    <property type="term" value="P:response to arsenic-containing substance"/>
    <property type="evidence" value="ECO:0007669"/>
    <property type="project" value="UniProtKB-KW"/>
</dbReference>
<organism evidence="3 4">
    <name type="scientific">Antarctobacter heliothermus</name>
    <dbReference type="NCBI Taxonomy" id="74033"/>
    <lineage>
        <taxon>Bacteria</taxon>
        <taxon>Pseudomonadati</taxon>
        <taxon>Pseudomonadota</taxon>
        <taxon>Alphaproteobacteria</taxon>
        <taxon>Rhodobacterales</taxon>
        <taxon>Roseobacteraceae</taxon>
        <taxon>Antarctobacter</taxon>
    </lineage>
</organism>
<protein>
    <submittedName>
        <fullName evidence="3">Transcriptional regulator, ArsR family</fullName>
    </submittedName>
</protein>
<dbReference type="AlphaFoldDB" id="A0A239ISM9"/>
<evidence type="ECO:0000313" key="3">
    <source>
        <dbReference type="EMBL" id="SNS95424.1"/>
    </source>
</evidence>
<evidence type="ECO:0000259" key="2">
    <source>
        <dbReference type="PROSITE" id="PS50987"/>
    </source>
</evidence>
<feature type="domain" description="HTH arsR-type" evidence="2">
    <location>
        <begin position="46"/>
        <end position="143"/>
    </location>
</feature>
<dbReference type="Pfam" id="PF01451">
    <property type="entry name" value="LMWPc"/>
    <property type="match status" value="1"/>
</dbReference>
<dbReference type="SMART" id="SM00226">
    <property type="entry name" value="LMWPc"/>
    <property type="match status" value="1"/>
</dbReference>
<reference evidence="3 4" key="1">
    <citation type="submission" date="2017-06" db="EMBL/GenBank/DDBJ databases">
        <authorList>
            <person name="Kim H.J."/>
            <person name="Triplett B.A."/>
        </authorList>
    </citation>
    <scope>NUCLEOTIDE SEQUENCE [LARGE SCALE GENOMIC DNA]</scope>
    <source>
        <strain evidence="3 4">DSM 11445</strain>
    </source>
</reference>
<sequence length="324" mass="35410">MAALLTCFGKWMASKDSGSARSCRSPSKVFPVSRKFTLPARICFRISRNMKTESLNALTALAHSRRLDVFRLLMRRYPDAVPAGEIADALHMAPSTLSAGLSHLRNAELVSQSRKGTSLLYTADVGGAGRLISYLGADCCRGRPETCLPHTLAESSMSDRKYNVLFICTGNSARSIFAETLMRDLAGDQFEAFSAGTNPYSEMNPMALKVLADKGHDVSGLRSKNISEFQGDGAARLDFVFTVCDRAANEECPPWPGQPMTGHWGQPDPVKATGTEAEKLLAFQQVYGALRNRIMTFAALPIDMLDRESLQARIDDIAKSEDFA</sequence>
<dbReference type="CDD" id="cd00090">
    <property type="entry name" value="HTH_ARSR"/>
    <property type="match status" value="1"/>
</dbReference>
<dbReference type="InterPro" id="IPR011991">
    <property type="entry name" value="ArsR-like_HTH"/>
</dbReference>